<dbReference type="CDD" id="cd01856">
    <property type="entry name" value="YlqF"/>
    <property type="match status" value="1"/>
</dbReference>
<dbReference type="PIRSF" id="PIRSF006230">
    <property type="entry name" value="MG442"/>
    <property type="match status" value="1"/>
</dbReference>
<accession>A0A330L1N9</accession>
<gene>
    <name evidence="6" type="ORF">NITLEN_10767</name>
</gene>
<dbReference type="GO" id="GO:0005737">
    <property type="term" value="C:cytoplasm"/>
    <property type="evidence" value="ECO:0007669"/>
    <property type="project" value="UniProtKB-SubCell"/>
</dbReference>
<dbReference type="RefSeq" id="WP_121988176.1">
    <property type="nucleotide sequence ID" value="NZ_OUNR01000001.1"/>
</dbReference>
<evidence type="ECO:0000313" key="6">
    <source>
        <dbReference type="EMBL" id="SPP63681.1"/>
    </source>
</evidence>
<evidence type="ECO:0000313" key="7">
    <source>
        <dbReference type="Proteomes" id="UP000248168"/>
    </source>
</evidence>
<dbReference type="Gene3D" id="1.10.1580.10">
    <property type="match status" value="1"/>
</dbReference>
<sequence length="289" mass="31327">MSIQWFPGHMNAARKEAAKTMEAIDVIVEVLDARVPQASCNPLIEELRLPRQRPCLKVLNKADLADPAVTKAWLERYNQQEGVTAVALSCKGAGDAAKIPRLCQQIAPHRNSIVKPLRMLIMGVPNVGKSTLMNALLKRRIARVGDEPAVTKVQQRHKLNDQMAIIDSPGLLWGTIKDPEVGLLLATINAVGHTVVDDETVAEFLAGKLLARYPARLTARYGFAVEGLTSARVIEAIARKRGCLLAGSGGALDRDKAARILLADYRDGTLGRASLEIPEIKDVAQAEPA</sequence>
<dbReference type="InterPro" id="IPR027417">
    <property type="entry name" value="P-loop_NTPase"/>
</dbReference>
<feature type="binding site" evidence="4">
    <location>
        <position position="170"/>
    </location>
    <ligand>
        <name>GTP</name>
        <dbReference type="ChEBI" id="CHEBI:37565"/>
    </ligand>
</feature>
<keyword evidence="3" id="KW-0963">Cytoplasm</keyword>
<name>A0A330L1N9_9BACT</name>
<feature type="domain" description="G" evidence="5">
    <location>
        <begin position="119"/>
        <end position="174"/>
    </location>
</feature>
<dbReference type="Proteomes" id="UP000248168">
    <property type="component" value="Unassembled WGS sequence"/>
</dbReference>
<dbReference type="PANTHER" id="PTHR45782">
    <property type="entry name" value="MITOCHONDRIAL RIBOSOME-ASSOCIATED GTPASE 1"/>
    <property type="match status" value="1"/>
</dbReference>
<reference evidence="7" key="1">
    <citation type="submission" date="2018-04" db="EMBL/GenBank/DDBJ databases">
        <authorList>
            <person name="Lucker S."/>
            <person name="Sakoula D."/>
        </authorList>
    </citation>
    <scope>NUCLEOTIDE SEQUENCE [LARGE SCALE GENOMIC DNA]</scope>
</reference>
<evidence type="ECO:0000259" key="5">
    <source>
        <dbReference type="Pfam" id="PF01926"/>
    </source>
</evidence>
<dbReference type="InParanoid" id="A0A330L1N9"/>
<feature type="binding site" evidence="4">
    <location>
        <begin position="60"/>
        <end position="63"/>
    </location>
    <ligand>
        <name>GTP</name>
        <dbReference type="ChEBI" id="CHEBI:37565"/>
    </ligand>
</feature>
<dbReference type="InterPro" id="IPR006073">
    <property type="entry name" value="GTP-bd"/>
</dbReference>
<dbReference type="EMBL" id="OUNR01000001">
    <property type="protein sequence ID" value="SPP63681.1"/>
    <property type="molecule type" value="Genomic_DNA"/>
</dbReference>
<dbReference type="Pfam" id="PF01926">
    <property type="entry name" value="MMR_HSR1"/>
    <property type="match status" value="1"/>
</dbReference>
<evidence type="ECO:0000256" key="2">
    <source>
        <dbReference type="ARBA" id="ARBA00023134"/>
    </source>
</evidence>
<comment type="subcellular location">
    <subcellularLocation>
        <location evidence="3">Cytoplasm</location>
    </subcellularLocation>
</comment>
<dbReference type="InterPro" id="IPR023179">
    <property type="entry name" value="GTP-bd_ortho_bundle_sf"/>
</dbReference>
<evidence type="ECO:0000256" key="3">
    <source>
        <dbReference type="PIRNR" id="PIRNR006230"/>
    </source>
</evidence>
<dbReference type="NCBIfam" id="TIGR03596">
    <property type="entry name" value="GTPase_YlqF"/>
    <property type="match status" value="1"/>
</dbReference>
<dbReference type="InterPro" id="IPR016478">
    <property type="entry name" value="GTPase_MTG1"/>
</dbReference>
<dbReference type="SUPFAM" id="SSF52540">
    <property type="entry name" value="P-loop containing nucleoside triphosphate hydrolases"/>
    <property type="match status" value="1"/>
</dbReference>
<dbReference type="GO" id="GO:0005525">
    <property type="term" value="F:GTP binding"/>
    <property type="evidence" value="ECO:0007669"/>
    <property type="project" value="UniProtKB-KW"/>
</dbReference>
<evidence type="ECO:0000256" key="1">
    <source>
        <dbReference type="ARBA" id="ARBA00022741"/>
    </source>
</evidence>
<dbReference type="GO" id="GO:0003924">
    <property type="term" value="F:GTPase activity"/>
    <property type="evidence" value="ECO:0007669"/>
    <property type="project" value="TreeGrafter"/>
</dbReference>
<dbReference type="PRINTS" id="PR00326">
    <property type="entry name" value="GTP1OBG"/>
</dbReference>
<keyword evidence="7" id="KW-1185">Reference proteome</keyword>
<dbReference type="InterPro" id="IPR019991">
    <property type="entry name" value="GTP-bd_ribosome_bgen"/>
</dbReference>
<evidence type="ECO:0000256" key="4">
    <source>
        <dbReference type="PIRSR" id="PIRSR006230-1"/>
    </source>
</evidence>
<dbReference type="GO" id="GO:0006412">
    <property type="term" value="P:translation"/>
    <property type="evidence" value="ECO:0007669"/>
    <property type="project" value="TreeGrafter"/>
</dbReference>
<keyword evidence="1 3" id="KW-0547">Nucleotide-binding</keyword>
<dbReference type="Gene3D" id="3.40.50.300">
    <property type="entry name" value="P-loop containing nucleotide triphosphate hydrolases"/>
    <property type="match status" value="1"/>
</dbReference>
<keyword evidence="2 3" id="KW-0342">GTP-binding</keyword>
<comment type="function">
    <text evidence="3">Required for a late step of 50S ribosomal subunit assembly. Has GTPase activity.</text>
</comment>
<dbReference type="AlphaFoldDB" id="A0A330L1N9"/>
<protein>
    <recommendedName>
        <fullName evidence="3">Ribosome biogenesis GTPase A</fullName>
    </recommendedName>
</protein>
<organism evidence="6 7">
    <name type="scientific">Nitrospira lenta</name>
    <dbReference type="NCBI Taxonomy" id="1436998"/>
    <lineage>
        <taxon>Bacteria</taxon>
        <taxon>Pseudomonadati</taxon>
        <taxon>Nitrospirota</taxon>
        <taxon>Nitrospiria</taxon>
        <taxon>Nitrospirales</taxon>
        <taxon>Nitrospiraceae</taxon>
        <taxon>Nitrospira</taxon>
    </lineage>
</organism>
<comment type="similarity">
    <text evidence="3">Belongs to the TRAFAC class YlqF/YawG GTPase family. MTG1 subfamily.</text>
</comment>
<proteinExistence type="inferred from homology"/>
<dbReference type="PANTHER" id="PTHR45782:SF4">
    <property type="entry name" value="MITOCHONDRIAL RIBOSOME-ASSOCIATED GTPASE 1"/>
    <property type="match status" value="1"/>
</dbReference>
<feature type="binding site" evidence="4">
    <location>
        <begin position="126"/>
        <end position="131"/>
    </location>
    <ligand>
        <name>GTP</name>
        <dbReference type="ChEBI" id="CHEBI:37565"/>
    </ligand>
</feature>
<dbReference type="OrthoDB" id="9779790at2"/>